<sequence>MRNLLFSSLLLFVVVSFSNSQDNSLGKFFGGGGYFSFGISFLDLDKLNRVLSDNNRAQFQSSFLNIGGGGYGVLNKIIIGGEGFGILGQKKDKENFRCVLSGGYGFFNLGYIIYDVERLRFYPMVGIGGGGLNLKIFEMKGADFNDAISNPKKIFDASFSSLSVKSEVGIEYKIGRRYGGWIFGFRVGYVFSPISGDWRMGDEVALTNGPRVGINGFYFRLNVGGHGGVVRQVK</sequence>
<reference evidence="2" key="1">
    <citation type="submission" date="2015-11" db="EMBL/GenBank/DDBJ databases">
        <authorList>
            <person name="Varghese N."/>
        </authorList>
    </citation>
    <scope>NUCLEOTIDE SEQUENCE [LARGE SCALE GENOMIC DNA]</scope>
</reference>
<accession>A0A0S4MPV2</accession>
<name>A0A0S4MPV2_9BACT</name>
<dbReference type="RefSeq" id="WP_140943888.1">
    <property type="nucleotide sequence ID" value="NZ_FAOO01000001.1"/>
</dbReference>
<dbReference type="STRING" id="1643428.GCA_001442855_00066"/>
<dbReference type="OrthoDB" id="963479at2"/>
<organism evidence="1 2">
    <name type="scientific">Candidatus Thermokryptus mobilis</name>
    <dbReference type="NCBI Taxonomy" id="1643428"/>
    <lineage>
        <taxon>Bacteria</taxon>
        <taxon>Pseudomonadati</taxon>
        <taxon>Candidatus Kryptoniota</taxon>
        <taxon>Candidatus Thermokryptus</taxon>
    </lineage>
</organism>
<dbReference type="Proteomes" id="UP000320623">
    <property type="component" value="Unassembled WGS sequence"/>
</dbReference>
<proteinExistence type="predicted"/>
<keyword evidence="2" id="KW-1185">Reference proteome</keyword>
<evidence type="ECO:0008006" key="3">
    <source>
        <dbReference type="Google" id="ProtNLM"/>
    </source>
</evidence>
<dbReference type="AlphaFoldDB" id="A0A0S4MPV2"/>
<evidence type="ECO:0000313" key="2">
    <source>
        <dbReference type="Proteomes" id="UP000320623"/>
    </source>
</evidence>
<protein>
    <recommendedName>
        <fullName evidence="3">Outer membrane protein beta-barrel domain-containing protein</fullName>
    </recommendedName>
</protein>
<dbReference type="EMBL" id="FAOO01000001">
    <property type="protein sequence ID" value="CUU00741.1"/>
    <property type="molecule type" value="Genomic_DNA"/>
</dbReference>
<evidence type="ECO:0000313" key="1">
    <source>
        <dbReference type="EMBL" id="CUU00741.1"/>
    </source>
</evidence>
<gene>
    <name evidence="1" type="ORF">JGI1_00070</name>
</gene>